<reference evidence="1 2" key="1">
    <citation type="submission" date="2019-04" db="EMBL/GenBank/DDBJ databases">
        <title>Nine Novel Phages from a Plateau Lake in Southwest China Provide Insights into Aeromonas Phage Diversity.</title>
        <authorList>
            <person name="Xiao W."/>
            <person name="Bai M."/>
            <person name="Wang Y."/>
            <person name="Cui X."/>
        </authorList>
    </citation>
    <scope>NUCLEOTIDE SEQUENCE [LARGE SCALE GENOMIC DNA]</scope>
</reference>
<evidence type="ECO:0000313" key="1">
    <source>
        <dbReference type="EMBL" id="QDB74027.1"/>
    </source>
</evidence>
<dbReference type="Proteomes" id="UP000316128">
    <property type="component" value="Segment"/>
</dbReference>
<gene>
    <name evidence="1" type="ORF">2L372D_113</name>
</gene>
<evidence type="ECO:0000313" key="2">
    <source>
        <dbReference type="Proteomes" id="UP000316128"/>
    </source>
</evidence>
<name>A0A4Y5TZL7_9CAUD</name>
<organism evidence="1 2">
    <name type="scientific">Aeromonas phage 2L372D</name>
    <dbReference type="NCBI Taxonomy" id="2588097"/>
    <lineage>
        <taxon>Viruses</taxon>
        <taxon>Duplodnaviria</taxon>
        <taxon>Heunggongvirae</taxon>
        <taxon>Uroviricota</taxon>
        <taxon>Caudoviricetes</taxon>
        <taxon>Plateaulakevirus</taxon>
        <taxon>Plateaulakevirus pv2L372D</taxon>
    </lineage>
</organism>
<proteinExistence type="predicted"/>
<keyword evidence="2" id="KW-1185">Reference proteome</keyword>
<protein>
    <submittedName>
        <fullName evidence="1">Uncharacterized protein</fullName>
    </submittedName>
</protein>
<accession>A0A4Y5TZL7</accession>
<dbReference type="EMBL" id="MK804893">
    <property type="protein sequence ID" value="QDB74027.1"/>
    <property type="molecule type" value="Genomic_DNA"/>
</dbReference>
<sequence length="69" mass="7776">MKNDIYKALLAIVTEYAEGRGPLVKYKEQNDKIMELVNNDPSLFRVLGFGTFNYKPNKVSFEGSGSESL</sequence>